<feature type="binding site" evidence="11">
    <location>
        <begin position="38"/>
        <end position="44"/>
    </location>
    <ligand>
        <name>S-adenosyl-L-methionine</name>
        <dbReference type="ChEBI" id="CHEBI:59789"/>
    </ligand>
</feature>
<dbReference type="GO" id="GO:0031167">
    <property type="term" value="P:rRNA methylation"/>
    <property type="evidence" value="ECO:0007669"/>
    <property type="project" value="TreeGrafter"/>
</dbReference>
<dbReference type="InterPro" id="IPR029063">
    <property type="entry name" value="SAM-dependent_MTases_sf"/>
</dbReference>
<evidence type="ECO:0000256" key="9">
    <source>
        <dbReference type="ARBA" id="ARBA00042050"/>
    </source>
</evidence>
<keyword evidence="8" id="KW-0496">Mitochondrion</keyword>
<evidence type="ECO:0000256" key="8">
    <source>
        <dbReference type="ARBA" id="ARBA00023128"/>
    </source>
</evidence>
<accession>A0A1V9ZPX8</accession>
<evidence type="ECO:0000256" key="1">
    <source>
        <dbReference type="ARBA" id="ARBA00004173"/>
    </source>
</evidence>
<dbReference type="GO" id="GO:0008173">
    <property type="term" value="F:RNA methyltransferase activity"/>
    <property type="evidence" value="ECO:0007669"/>
    <property type="project" value="InterPro"/>
</dbReference>
<evidence type="ECO:0000256" key="4">
    <source>
        <dbReference type="ARBA" id="ARBA00022679"/>
    </source>
</evidence>
<dbReference type="PANTHER" id="PTHR22808">
    <property type="entry name" value="NCL1 YEAST -RELATED NOL1/NOP2/FMU SUN DOMAIN-CONTAINING"/>
    <property type="match status" value="1"/>
</dbReference>
<dbReference type="STRING" id="74557.A0A1V9ZPX8"/>
<reference evidence="13 14" key="1">
    <citation type="journal article" date="2014" name="Genome Biol. Evol.">
        <title>The secreted proteins of Achlya hypogyna and Thraustotheca clavata identify the ancestral oomycete secretome and reveal gene acquisitions by horizontal gene transfer.</title>
        <authorList>
            <person name="Misner I."/>
            <person name="Blouin N."/>
            <person name="Leonard G."/>
            <person name="Richards T.A."/>
            <person name="Lane C.E."/>
        </authorList>
    </citation>
    <scope>NUCLEOTIDE SEQUENCE [LARGE SCALE GENOMIC DNA]</scope>
    <source>
        <strain evidence="13 14">ATCC 34112</strain>
    </source>
</reference>
<evidence type="ECO:0000256" key="5">
    <source>
        <dbReference type="ARBA" id="ARBA00022691"/>
    </source>
</evidence>
<dbReference type="PANTHER" id="PTHR22808:SF3">
    <property type="entry name" value="5-METHYLCYTOSINE RRNA METHYLTRANSFERASE NSUN4"/>
    <property type="match status" value="1"/>
</dbReference>
<comment type="subcellular location">
    <subcellularLocation>
        <location evidence="1">Mitochondrion</location>
    </subcellularLocation>
</comment>
<proteinExistence type="inferred from homology"/>
<evidence type="ECO:0000259" key="12">
    <source>
        <dbReference type="PROSITE" id="PS51686"/>
    </source>
</evidence>
<dbReference type="Gene3D" id="3.40.50.150">
    <property type="entry name" value="Vaccinia Virus protein VP39"/>
    <property type="match status" value="1"/>
</dbReference>
<feature type="binding site" evidence="11">
    <location>
        <position position="62"/>
    </location>
    <ligand>
        <name>S-adenosyl-L-methionine</name>
        <dbReference type="ChEBI" id="CHEBI:59789"/>
    </ligand>
</feature>
<keyword evidence="7" id="KW-0809">Transit peptide</keyword>
<dbReference type="OrthoDB" id="260824at2759"/>
<evidence type="ECO:0000256" key="2">
    <source>
        <dbReference type="ARBA" id="ARBA00022552"/>
    </source>
</evidence>
<feature type="active site" description="Nucleophile" evidence="11">
    <location>
        <position position="164"/>
    </location>
</feature>
<gene>
    <name evidence="13" type="ORF">THRCLA_06254</name>
</gene>
<evidence type="ECO:0000256" key="10">
    <source>
        <dbReference type="ARBA" id="ARBA00049302"/>
    </source>
</evidence>
<dbReference type="GO" id="GO:0003723">
    <property type="term" value="F:RNA binding"/>
    <property type="evidence" value="ECO:0007669"/>
    <property type="project" value="UniProtKB-UniRule"/>
</dbReference>
<dbReference type="PRINTS" id="PR02008">
    <property type="entry name" value="RCMTFAMILY"/>
</dbReference>
<keyword evidence="2" id="KW-0698">rRNA processing</keyword>
<evidence type="ECO:0000256" key="7">
    <source>
        <dbReference type="ARBA" id="ARBA00022946"/>
    </source>
</evidence>
<feature type="binding site" evidence="11">
    <location>
        <position position="93"/>
    </location>
    <ligand>
        <name>S-adenosyl-L-methionine</name>
        <dbReference type="ChEBI" id="CHEBI:59789"/>
    </ligand>
</feature>
<dbReference type="InterPro" id="IPR001678">
    <property type="entry name" value="MeTrfase_RsmB-F_NOP2_dom"/>
</dbReference>
<keyword evidence="5 11" id="KW-0949">S-adenosyl-L-methionine</keyword>
<evidence type="ECO:0000313" key="13">
    <source>
        <dbReference type="EMBL" id="OQS00075.1"/>
    </source>
</evidence>
<dbReference type="InterPro" id="IPR049560">
    <property type="entry name" value="MeTrfase_RsmB-F_NOP2_cat"/>
</dbReference>
<feature type="domain" description="SAM-dependent MTase RsmB/NOP-type" evidence="12">
    <location>
        <begin position="1"/>
        <end position="223"/>
    </location>
</feature>
<evidence type="ECO:0000256" key="3">
    <source>
        <dbReference type="ARBA" id="ARBA00022603"/>
    </source>
</evidence>
<comment type="catalytic activity">
    <reaction evidence="10">
        <text>a cytidine in rRNA + S-adenosyl-L-methionine = a 5-methylcytidine in rRNA + S-adenosyl-L-homocysteine + H(+)</text>
        <dbReference type="Rhea" id="RHEA:61484"/>
        <dbReference type="Rhea" id="RHEA-COMP:15836"/>
        <dbReference type="Rhea" id="RHEA-COMP:15837"/>
        <dbReference type="ChEBI" id="CHEBI:15378"/>
        <dbReference type="ChEBI" id="CHEBI:57856"/>
        <dbReference type="ChEBI" id="CHEBI:59789"/>
        <dbReference type="ChEBI" id="CHEBI:74483"/>
        <dbReference type="ChEBI" id="CHEBI:82748"/>
    </reaction>
</comment>
<keyword evidence="4 11" id="KW-0808">Transferase</keyword>
<evidence type="ECO:0000256" key="11">
    <source>
        <dbReference type="PROSITE-ProRule" id="PRU01023"/>
    </source>
</evidence>
<dbReference type="Proteomes" id="UP000243217">
    <property type="component" value="Unassembled WGS sequence"/>
</dbReference>
<dbReference type="AlphaFoldDB" id="A0A1V9ZPX8"/>
<name>A0A1V9ZPX8_9STRA</name>
<dbReference type="SUPFAM" id="SSF53335">
    <property type="entry name" value="S-adenosyl-L-methionine-dependent methyltransferases"/>
    <property type="match status" value="1"/>
</dbReference>
<dbReference type="Pfam" id="PF01189">
    <property type="entry name" value="Methyltr_RsmB-F"/>
    <property type="match status" value="1"/>
</dbReference>
<organism evidence="13 14">
    <name type="scientific">Thraustotheca clavata</name>
    <dbReference type="NCBI Taxonomy" id="74557"/>
    <lineage>
        <taxon>Eukaryota</taxon>
        <taxon>Sar</taxon>
        <taxon>Stramenopiles</taxon>
        <taxon>Oomycota</taxon>
        <taxon>Saprolegniomycetes</taxon>
        <taxon>Saprolegniales</taxon>
        <taxon>Achlyaceae</taxon>
        <taxon>Thraustotheca</taxon>
    </lineage>
</organism>
<evidence type="ECO:0000256" key="6">
    <source>
        <dbReference type="ARBA" id="ARBA00022884"/>
    </source>
</evidence>
<comment type="caution">
    <text evidence="13">The sequence shown here is derived from an EMBL/GenBank/DDBJ whole genome shotgun (WGS) entry which is preliminary data.</text>
</comment>
<evidence type="ECO:0000313" key="14">
    <source>
        <dbReference type="Proteomes" id="UP000243217"/>
    </source>
</evidence>
<dbReference type="GO" id="GO:0005762">
    <property type="term" value="C:mitochondrial large ribosomal subunit"/>
    <property type="evidence" value="ECO:0007669"/>
    <property type="project" value="TreeGrafter"/>
</dbReference>
<feature type="binding site" evidence="11">
    <location>
        <position position="111"/>
    </location>
    <ligand>
        <name>S-adenosyl-L-methionine</name>
        <dbReference type="ChEBI" id="CHEBI:59789"/>
    </ligand>
</feature>
<keyword evidence="6 11" id="KW-0694">RNA-binding</keyword>
<dbReference type="PROSITE" id="PS51686">
    <property type="entry name" value="SAM_MT_RSMB_NOP"/>
    <property type="match status" value="1"/>
</dbReference>
<protein>
    <recommendedName>
        <fullName evidence="9">NOL1/NOP2/Sun domain family member 4</fullName>
    </recommendedName>
</protein>
<comment type="similarity">
    <text evidence="11">Belongs to the class I-like SAM-binding methyltransferase superfamily. RsmB/NOP family.</text>
</comment>
<dbReference type="InterPro" id="IPR023267">
    <property type="entry name" value="RCMT"/>
</dbReference>
<keyword evidence="3 11" id="KW-0489">Methyltransferase</keyword>
<sequence length="234" mass="26139">MTLGPDMGYTKEYDLDPASVQSASLLPIEKYDTVLDMCAAPGGKSLVLARQLAGFGKLVCNERSSTRRAHLHRVLDDHLPEEWRRIIDTTNHDATRWGLHEINLYDKILLDAPCSSERHSLHSSETLAEWSPSKTKRMAIQQYAMLCAALDAVRAGGLILYSTCSISSTEILDCIEKLLKKRAGMVEVQLIIVESGEPCKYGHQFWPDVTGTGPNYCCLLKKIDESNQVDYHLS</sequence>
<dbReference type="EMBL" id="JNBS01001760">
    <property type="protein sequence ID" value="OQS00075.1"/>
    <property type="molecule type" value="Genomic_DNA"/>
</dbReference>
<keyword evidence="14" id="KW-1185">Reference proteome</keyword>